<evidence type="ECO:0000256" key="1">
    <source>
        <dbReference type="ARBA" id="ARBA00008372"/>
    </source>
</evidence>
<comment type="similarity">
    <text evidence="1">Belongs to the CAF1 family.</text>
</comment>
<dbReference type="InterPro" id="IPR006941">
    <property type="entry name" value="RNase_CAF1"/>
</dbReference>
<dbReference type="Pfam" id="PF04857">
    <property type="entry name" value="CAF1"/>
    <property type="match status" value="1"/>
</dbReference>
<dbReference type="InterPro" id="IPR012337">
    <property type="entry name" value="RNaseH-like_sf"/>
</dbReference>
<protein>
    <submittedName>
        <fullName evidence="2">Uncharacterized protein</fullName>
    </submittedName>
</protein>
<dbReference type="GeneID" id="25257091"/>
<dbReference type="VEuPathDB" id="ToxoDB:ETH2_1366800"/>
<dbReference type="OrthoDB" id="414075at2759"/>
<sequence>MEKQQQQQQRQQQQQNSYQQLLQQAVQDIHRAEFVAVDLEFTGLLLEQRHRPLSLEKYYAECHKAVQQFLAPQIGICCARRDETNSAQWILQPYTFDAHPR</sequence>
<dbReference type="PANTHER" id="PTHR15092:SF22">
    <property type="entry name" value="POLY(A)-SPECIFIC RIBONUCLEASE PNLDC1"/>
    <property type="match status" value="1"/>
</dbReference>
<proteinExistence type="inferred from homology"/>
<feature type="non-terminal residue" evidence="2">
    <location>
        <position position="101"/>
    </location>
</feature>
<dbReference type="SUPFAM" id="SSF53098">
    <property type="entry name" value="Ribonuclease H-like"/>
    <property type="match status" value="1"/>
</dbReference>
<accession>U6L2G7</accession>
<dbReference type="EMBL" id="HG676979">
    <property type="protein sequence ID" value="CDJ44371.1"/>
    <property type="molecule type" value="Genomic_DNA"/>
</dbReference>
<organism evidence="2 3">
    <name type="scientific">Eimeria tenella</name>
    <name type="common">Coccidian parasite</name>
    <dbReference type="NCBI Taxonomy" id="5802"/>
    <lineage>
        <taxon>Eukaryota</taxon>
        <taxon>Sar</taxon>
        <taxon>Alveolata</taxon>
        <taxon>Apicomplexa</taxon>
        <taxon>Conoidasida</taxon>
        <taxon>Coccidia</taxon>
        <taxon>Eucoccidiorida</taxon>
        <taxon>Eimeriorina</taxon>
        <taxon>Eimeriidae</taxon>
        <taxon>Eimeria</taxon>
    </lineage>
</organism>
<reference evidence="2" key="2">
    <citation type="submission" date="2013-10" db="EMBL/GenBank/DDBJ databases">
        <authorList>
            <person name="Aslett M."/>
        </authorList>
    </citation>
    <scope>NUCLEOTIDE SEQUENCE [LARGE SCALE GENOMIC DNA]</scope>
    <source>
        <strain evidence="2">Houghton</strain>
    </source>
</reference>
<dbReference type="InterPro" id="IPR051181">
    <property type="entry name" value="CAF1_poly(A)_ribonucleases"/>
</dbReference>
<name>U6L2G7_EIMTE</name>
<dbReference type="GO" id="GO:0003723">
    <property type="term" value="F:RNA binding"/>
    <property type="evidence" value="ECO:0007669"/>
    <property type="project" value="TreeGrafter"/>
</dbReference>
<dbReference type="RefSeq" id="XP_013235120.1">
    <property type="nucleotide sequence ID" value="XM_013379666.1"/>
</dbReference>
<evidence type="ECO:0000313" key="3">
    <source>
        <dbReference type="Proteomes" id="UP000030747"/>
    </source>
</evidence>
<gene>
    <name evidence="2" type="ORF">ETH_00040255</name>
</gene>
<dbReference type="PANTHER" id="PTHR15092">
    <property type="entry name" value="POLY A -SPECIFIC RIBONUCLEASE/TARGET OF EGR1, MEMBER 1"/>
    <property type="match status" value="1"/>
</dbReference>
<dbReference type="AlphaFoldDB" id="U6L2G7"/>
<dbReference type="InterPro" id="IPR036397">
    <property type="entry name" value="RNaseH_sf"/>
</dbReference>
<reference evidence="2" key="1">
    <citation type="submission" date="2013-10" db="EMBL/GenBank/DDBJ databases">
        <title>Genomic analysis of the causative agents of coccidiosis in chickens.</title>
        <authorList>
            <person name="Reid A.J."/>
            <person name="Blake D."/>
            <person name="Billington K."/>
            <person name="Browne H."/>
            <person name="Dunn M."/>
            <person name="Hung S."/>
            <person name="Kawahara F."/>
            <person name="Miranda-Saavedra D."/>
            <person name="Mourier T."/>
            <person name="Nagra H."/>
            <person name="Otto T.D."/>
            <person name="Rawlings N."/>
            <person name="Sanchez A."/>
            <person name="Sanders M."/>
            <person name="Subramaniam C."/>
            <person name="Tay Y."/>
            <person name="Dear P."/>
            <person name="Doerig C."/>
            <person name="Gruber A."/>
            <person name="Parkinson J."/>
            <person name="Shirley M."/>
            <person name="Wan K.L."/>
            <person name="Berriman M."/>
            <person name="Tomley F."/>
            <person name="Pain A."/>
        </authorList>
    </citation>
    <scope>NUCLEOTIDE SEQUENCE [LARGE SCALE GENOMIC DNA]</scope>
    <source>
        <strain evidence="2">Houghton</strain>
    </source>
</reference>
<dbReference type="VEuPathDB" id="ToxoDB:ETH_00040255"/>
<keyword evidence="3" id="KW-1185">Reference proteome</keyword>
<dbReference type="Gene3D" id="3.30.420.10">
    <property type="entry name" value="Ribonuclease H-like superfamily/Ribonuclease H"/>
    <property type="match status" value="1"/>
</dbReference>
<evidence type="ECO:0000313" key="2">
    <source>
        <dbReference type="EMBL" id="CDJ44371.1"/>
    </source>
</evidence>
<dbReference type="Proteomes" id="UP000030747">
    <property type="component" value="Unassembled WGS sequence"/>
</dbReference>
<dbReference type="GO" id="GO:0000175">
    <property type="term" value="F:3'-5'-RNA exonuclease activity"/>
    <property type="evidence" value="ECO:0007669"/>
    <property type="project" value="TreeGrafter"/>
</dbReference>